<dbReference type="InterPro" id="IPR011856">
    <property type="entry name" value="tRNA_endonuc-like_dom_sf"/>
</dbReference>
<gene>
    <name evidence="3" type="ORF">FHS90_000876</name>
</gene>
<organism evidence="3 4">
    <name type="scientific">Rufibacter quisquiliarum</name>
    <dbReference type="NCBI Taxonomy" id="1549639"/>
    <lineage>
        <taxon>Bacteria</taxon>
        <taxon>Pseudomonadati</taxon>
        <taxon>Bacteroidota</taxon>
        <taxon>Cytophagia</taxon>
        <taxon>Cytophagales</taxon>
        <taxon>Hymenobacteraceae</taxon>
        <taxon>Rufibacter</taxon>
    </lineage>
</organism>
<dbReference type="HAMAP" id="MF_00048">
    <property type="entry name" value="UPF0102"/>
    <property type="match status" value="1"/>
</dbReference>
<dbReference type="AlphaFoldDB" id="A0A839G9L1"/>
<evidence type="ECO:0000256" key="1">
    <source>
        <dbReference type="ARBA" id="ARBA00006738"/>
    </source>
</evidence>
<dbReference type="RefSeq" id="WP_066835336.1">
    <property type="nucleotide sequence ID" value="NZ_JACJIQ010000002.1"/>
</dbReference>
<dbReference type="Proteomes" id="UP000563094">
    <property type="component" value="Unassembled WGS sequence"/>
</dbReference>
<evidence type="ECO:0000313" key="4">
    <source>
        <dbReference type="Proteomes" id="UP000563094"/>
    </source>
</evidence>
<reference evidence="3 4" key="1">
    <citation type="submission" date="2020-08" db="EMBL/GenBank/DDBJ databases">
        <title>Genomic Encyclopedia of Type Strains, Phase IV (KMG-IV): sequencing the most valuable type-strain genomes for metagenomic binning, comparative biology and taxonomic classification.</title>
        <authorList>
            <person name="Goeker M."/>
        </authorList>
    </citation>
    <scope>NUCLEOTIDE SEQUENCE [LARGE SCALE GENOMIC DNA]</scope>
    <source>
        <strain evidence="3 4">DSM 29854</strain>
    </source>
</reference>
<dbReference type="GO" id="GO:0003676">
    <property type="term" value="F:nucleic acid binding"/>
    <property type="evidence" value="ECO:0007669"/>
    <property type="project" value="InterPro"/>
</dbReference>
<proteinExistence type="inferred from homology"/>
<dbReference type="Pfam" id="PF02021">
    <property type="entry name" value="UPF0102"/>
    <property type="match status" value="1"/>
</dbReference>
<keyword evidence="3" id="KW-0378">Hydrolase</keyword>
<comment type="caution">
    <text evidence="3">The sequence shown here is derived from an EMBL/GenBank/DDBJ whole genome shotgun (WGS) entry which is preliminary data.</text>
</comment>
<dbReference type="CDD" id="cd20736">
    <property type="entry name" value="PoNe_Nuclease"/>
    <property type="match status" value="1"/>
</dbReference>
<evidence type="ECO:0000256" key="2">
    <source>
        <dbReference type="HAMAP-Rule" id="MF_00048"/>
    </source>
</evidence>
<dbReference type="InterPro" id="IPR011335">
    <property type="entry name" value="Restrct_endonuc-II-like"/>
</dbReference>
<dbReference type="InterPro" id="IPR003509">
    <property type="entry name" value="UPF0102_YraN-like"/>
</dbReference>
<accession>A0A839G9L1</accession>
<keyword evidence="3" id="KW-0540">Nuclease</keyword>
<dbReference type="GO" id="GO:0004519">
    <property type="term" value="F:endonuclease activity"/>
    <property type="evidence" value="ECO:0007669"/>
    <property type="project" value="UniProtKB-KW"/>
</dbReference>
<protein>
    <recommendedName>
        <fullName evidence="2">UPF0102 protein FHS90_000876</fullName>
    </recommendedName>
</protein>
<dbReference type="PANTHER" id="PTHR34039">
    <property type="entry name" value="UPF0102 PROTEIN YRAN"/>
    <property type="match status" value="1"/>
</dbReference>
<dbReference type="SUPFAM" id="SSF52980">
    <property type="entry name" value="Restriction endonuclease-like"/>
    <property type="match status" value="1"/>
</dbReference>
<dbReference type="NCBIfam" id="TIGR00252">
    <property type="entry name" value="YraN family protein"/>
    <property type="match status" value="1"/>
</dbReference>
<evidence type="ECO:0000313" key="3">
    <source>
        <dbReference type="EMBL" id="MBA9076174.1"/>
    </source>
</evidence>
<comment type="similarity">
    <text evidence="1 2">Belongs to the UPF0102 family.</text>
</comment>
<sequence>MGHNTHMGRQGEAAAEAFLLQKGYLILARNFRFKRAEVDLIATKEKVLVLVEVKTRSSQAFGFPEAAVSARKEQMLHLAAEHYIEAMNWQHDVRFDVISIIWHPDRPEILHIEDAFH</sequence>
<dbReference type="NCBIfam" id="NF009150">
    <property type="entry name" value="PRK12497.1-3"/>
    <property type="match status" value="1"/>
</dbReference>
<dbReference type="EMBL" id="JACJIQ010000002">
    <property type="protein sequence ID" value="MBA9076174.1"/>
    <property type="molecule type" value="Genomic_DNA"/>
</dbReference>
<keyword evidence="3" id="KW-0255">Endonuclease</keyword>
<dbReference type="PANTHER" id="PTHR34039:SF1">
    <property type="entry name" value="UPF0102 PROTEIN YRAN"/>
    <property type="match status" value="1"/>
</dbReference>
<name>A0A839G9L1_9BACT</name>
<keyword evidence="4" id="KW-1185">Reference proteome</keyword>
<dbReference type="Gene3D" id="3.40.1350.10">
    <property type="match status" value="1"/>
</dbReference>
<dbReference type="NCBIfam" id="NF009154">
    <property type="entry name" value="PRK12497.3-3"/>
    <property type="match status" value="1"/>
</dbReference>